<protein>
    <submittedName>
        <fullName evidence="1">Uncharacterized protein</fullName>
    </submittedName>
</protein>
<gene>
    <name evidence="1" type="ORF">PAL_GLEAN10005827</name>
</gene>
<evidence type="ECO:0000313" key="2">
    <source>
        <dbReference type="Proteomes" id="UP000010552"/>
    </source>
</evidence>
<keyword evidence="2" id="KW-1185">Reference proteome</keyword>
<organism evidence="1 2">
    <name type="scientific">Pteropus alecto</name>
    <name type="common">Black flying fox</name>
    <dbReference type="NCBI Taxonomy" id="9402"/>
    <lineage>
        <taxon>Eukaryota</taxon>
        <taxon>Metazoa</taxon>
        <taxon>Chordata</taxon>
        <taxon>Craniata</taxon>
        <taxon>Vertebrata</taxon>
        <taxon>Euteleostomi</taxon>
        <taxon>Mammalia</taxon>
        <taxon>Eutheria</taxon>
        <taxon>Laurasiatheria</taxon>
        <taxon>Chiroptera</taxon>
        <taxon>Yinpterochiroptera</taxon>
        <taxon>Pteropodoidea</taxon>
        <taxon>Pteropodidae</taxon>
        <taxon>Pteropodinae</taxon>
        <taxon>Pteropus</taxon>
    </lineage>
</organism>
<dbReference type="AlphaFoldDB" id="L5K0B3"/>
<name>L5K0B3_PTEAL</name>
<dbReference type="InParanoid" id="L5K0B3"/>
<reference evidence="2" key="1">
    <citation type="journal article" date="2013" name="Science">
        <title>Comparative analysis of bat genomes provides insight into the evolution of flight and immunity.</title>
        <authorList>
            <person name="Zhang G."/>
            <person name="Cowled C."/>
            <person name="Shi Z."/>
            <person name="Huang Z."/>
            <person name="Bishop-Lilly K.A."/>
            <person name="Fang X."/>
            <person name="Wynne J.W."/>
            <person name="Xiong Z."/>
            <person name="Baker M.L."/>
            <person name="Zhao W."/>
            <person name="Tachedjian M."/>
            <person name="Zhu Y."/>
            <person name="Zhou P."/>
            <person name="Jiang X."/>
            <person name="Ng J."/>
            <person name="Yang L."/>
            <person name="Wu L."/>
            <person name="Xiao J."/>
            <person name="Feng Y."/>
            <person name="Chen Y."/>
            <person name="Sun X."/>
            <person name="Zhang Y."/>
            <person name="Marsh G.A."/>
            <person name="Crameri G."/>
            <person name="Broder C.C."/>
            <person name="Frey K.G."/>
            <person name="Wang L.F."/>
            <person name="Wang J."/>
        </authorList>
    </citation>
    <scope>NUCLEOTIDE SEQUENCE [LARGE SCALE GENOMIC DNA]</scope>
</reference>
<sequence>MKSHVCYIKKIIQTLSCIFPNNNIKNVSRGRLAPAAPREIAPRSADLALLRCRTAISTARDGNGAGPAPTSGILTSPTLRLRIRPLAALHQSRSRWALPSPLK</sequence>
<evidence type="ECO:0000313" key="1">
    <source>
        <dbReference type="EMBL" id="ELK05020.1"/>
    </source>
</evidence>
<dbReference type="Proteomes" id="UP000010552">
    <property type="component" value="Unassembled WGS sequence"/>
</dbReference>
<proteinExistence type="predicted"/>
<accession>L5K0B3</accession>
<dbReference type="EMBL" id="KB031050">
    <property type="protein sequence ID" value="ELK05020.1"/>
    <property type="molecule type" value="Genomic_DNA"/>
</dbReference>